<protein>
    <submittedName>
        <fullName evidence="1">Uncharacterized protein</fullName>
    </submittedName>
</protein>
<name>A0ABR4BM14_9LECA</name>
<reference evidence="1 2" key="1">
    <citation type="submission" date="2024-09" db="EMBL/GenBank/DDBJ databases">
        <title>Rethinking Asexuality: The Enigmatic Case of Functional Sexual Genes in Lepraria (Stereocaulaceae).</title>
        <authorList>
            <person name="Doellman M."/>
            <person name="Sun Y."/>
            <person name="Barcenas-Pena A."/>
            <person name="Lumbsch H.T."/>
            <person name="Grewe F."/>
        </authorList>
    </citation>
    <scope>NUCLEOTIDE SEQUENCE [LARGE SCALE GENOMIC DNA]</scope>
    <source>
        <strain evidence="1 2">Grewe 0041</strain>
    </source>
</reference>
<evidence type="ECO:0000313" key="1">
    <source>
        <dbReference type="EMBL" id="KAL2058839.1"/>
    </source>
</evidence>
<accession>A0ABR4BM14</accession>
<comment type="caution">
    <text evidence="1">The sequence shown here is derived from an EMBL/GenBank/DDBJ whole genome shotgun (WGS) entry which is preliminary data.</text>
</comment>
<dbReference type="EMBL" id="JBHFEH010000001">
    <property type="protein sequence ID" value="KAL2058839.1"/>
    <property type="molecule type" value="Genomic_DNA"/>
</dbReference>
<organism evidence="1 2">
    <name type="scientific">Lepraria finkii</name>
    <dbReference type="NCBI Taxonomy" id="1340010"/>
    <lineage>
        <taxon>Eukaryota</taxon>
        <taxon>Fungi</taxon>
        <taxon>Dikarya</taxon>
        <taxon>Ascomycota</taxon>
        <taxon>Pezizomycotina</taxon>
        <taxon>Lecanoromycetes</taxon>
        <taxon>OSLEUM clade</taxon>
        <taxon>Lecanoromycetidae</taxon>
        <taxon>Lecanorales</taxon>
        <taxon>Lecanorineae</taxon>
        <taxon>Stereocaulaceae</taxon>
        <taxon>Lepraria</taxon>
    </lineage>
</organism>
<proteinExistence type="predicted"/>
<evidence type="ECO:0000313" key="2">
    <source>
        <dbReference type="Proteomes" id="UP001590951"/>
    </source>
</evidence>
<keyword evidence="2" id="KW-1185">Reference proteome</keyword>
<dbReference type="Proteomes" id="UP001590951">
    <property type="component" value="Unassembled WGS sequence"/>
</dbReference>
<sequence length="76" mass="8503">MSSSGESSIPSKTVLERYTSYGIGGRGNLRRPSENKVVEITDDENGRKRRRSSVFGSMAEMFRKKTTIEEAVDDSK</sequence>
<gene>
    <name evidence="1" type="ORF">ABVK25_000131</name>
</gene>